<dbReference type="InterPro" id="IPR009061">
    <property type="entry name" value="DNA-bd_dom_put_sf"/>
</dbReference>
<evidence type="ECO:0000259" key="1">
    <source>
        <dbReference type="Pfam" id="PF12728"/>
    </source>
</evidence>
<dbReference type="NCBIfam" id="TIGR01764">
    <property type="entry name" value="excise"/>
    <property type="match status" value="1"/>
</dbReference>
<dbReference type="InterPro" id="IPR010093">
    <property type="entry name" value="SinI_DNA-bd"/>
</dbReference>
<gene>
    <name evidence="2" type="ORF">AVDCRST_MAG10-1455</name>
</gene>
<dbReference type="GO" id="GO:0003677">
    <property type="term" value="F:DNA binding"/>
    <property type="evidence" value="ECO:0007669"/>
    <property type="project" value="InterPro"/>
</dbReference>
<protein>
    <recommendedName>
        <fullName evidence="1">Helix-turn-helix domain-containing protein</fullName>
    </recommendedName>
</protein>
<proteinExistence type="predicted"/>
<name>A0A6J4HYW9_9ACTN</name>
<organism evidence="2">
    <name type="scientific">uncultured Acidimicrobiales bacterium</name>
    <dbReference type="NCBI Taxonomy" id="310071"/>
    <lineage>
        <taxon>Bacteria</taxon>
        <taxon>Bacillati</taxon>
        <taxon>Actinomycetota</taxon>
        <taxon>Acidimicrobiia</taxon>
        <taxon>Acidimicrobiales</taxon>
        <taxon>environmental samples</taxon>
    </lineage>
</organism>
<evidence type="ECO:0000313" key="2">
    <source>
        <dbReference type="EMBL" id="CAA9238037.1"/>
    </source>
</evidence>
<accession>A0A6J4HYW9</accession>
<dbReference type="Pfam" id="PF12728">
    <property type="entry name" value="HTH_17"/>
    <property type="match status" value="1"/>
</dbReference>
<dbReference type="EMBL" id="CADCTB010000097">
    <property type="protein sequence ID" value="CAA9238037.1"/>
    <property type="molecule type" value="Genomic_DNA"/>
</dbReference>
<sequence>MRSMPDDDIRWMSTGEAARRLGVTVRTLYRLIDESELPAYKFGRVIRLQEGEVESFIKASRITPGDLEHLYPEAKKEISDSDGNDT</sequence>
<dbReference type="InterPro" id="IPR041657">
    <property type="entry name" value="HTH_17"/>
</dbReference>
<feature type="domain" description="Helix-turn-helix" evidence="1">
    <location>
        <begin position="11"/>
        <end position="59"/>
    </location>
</feature>
<dbReference type="SUPFAM" id="SSF46955">
    <property type="entry name" value="Putative DNA-binding domain"/>
    <property type="match status" value="1"/>
</dbReference>
<reference evidence="2" key="1">
    <citation type="submission" date="2020-02" db="EMBL/GenBank/DDBJ databases">
        <authorList>
            <person name="Meier V. D."/>
        </authorList>
    </citation>
    <scope>NUCLEOTIDE SEQUENCE</scope>
    <source>
        <strain evidence="2">AVDCRST_MAG10</strain>
    </source>
</reference>
<dbReference type="AlphaFoldDB" id="A0A6J4HYW9"/>